<dbReference type="RefSeq" id="WP_126704695.1">
    <property type="nucleotide sequence ID" value="NZ_CP034593.1"/>
</dbReference>
<dbReference type="KEGG" id="flh:EJ997_11660"/>
<keyword evidence="2" id="KW-0378">Hydrolase</keyword>
<dbReference type="InterPro" id="IPR051044">
    <property type="entry name" value="MAG_DAG_Lipase"/>
</dbReference>
<protein>
    <submittedName>
        <fullName evidence="2">Alpha/beta hydrolase</fullName>
    </submittedName>
</protein>
<evidence type="ECO:0000313" key="2">
    <source>
        <dbReference type="EMBL" id="AZQ77893.1"/>
    </source>
</evidence>
<keyword evidence="3" id="KW-1185">Reference proteome</keyword>
<reference evidence="2 3" key="1">
    <citation type="submission" date="2018-12" db="EMBL/GenBank/DDBJ databases">
        <title>Complete genome sequence of Flaviflexus sp. H23T48.</title>
        <authorList>
            <person name="Bae J.-W."/>
            <person name="Lee J.-Y."/>
        </authorList>
    </citation>
    <scope>NUCLEOTIDE SEQUENCE [LARGE SCALE GENOMIC DNA]</scope>
    <source>
        <strain evidence="2 3">H23T48</strain>
    </source>
</reference>
<dbReference type="OrthoDB" id="9806902at2"/>
<dbReference type="SUPFAM" id="SSF53474">
    <property type="entry name" value="alpha/beta-Hydrolases"/>
    <property type="match status" value="1"/>
</dbReference>
<dbReference type="Pfam" id="PF12146">
    <property type="entry name" value="Hydrolase_4"/>
    <property type="match status" value="1"/>
</dbReference>
<gene>
    <name evidence="2" type="ORF">EJ997_11660</name>
</gene>
<dbReference type="InterPro" id="IPR029058">
    <property type="entry name" value="AB_hydrolase_fold"/>
</dbReference>
<evidence type="ECO:0000259" key="1">
    <source>
        <dbReference type="Pfam" id="PF12146"/>
    </source>
</evidence>
<dbReference type="PANTHER" id="PTHR11614">
    <property type="entry name" value="PHOSPHOLIPASE-RELATED"/>
    <property type="match status" value="1"/>
</dbReference>
<accession>A0A3S9PZT0</accession>
<sequence>MGLRHIIANGQPRSTILLLHGYAEHSGRYSHVIERFAAAGFDVFSYDQQGHGKSEGKRARVDVADLIADHRVARMMVGERKRTENLMLFGHSMGGLVTAASALIDPSGVDAVVLSGPAFRQFPETAHVVSRMGYRLARLLPGVPTVKLDAGLVSRDPLAVRKYERDPLNYHGRVPLLTGASMAVQGRRVLDHARLWDNKLPLLVMHGEDDGLANVDGSREFVASARLAGAPARLVTIPGAYHELLQELERDDLQDQMVEWMIDQLAESGPA</sequence>
<dbReference type="GO" id="GO:0016787">
    <property type="term" value="F:hydrolase activity"/>
    <property type="evidence" value="ECO:0007669"/>
    <property type="project" value="UniProtKB-KW"/>
</dbReference>
<dbReference type="InterPro" id="IPR022742">
    <property type="entry name" value="Hydrolase_4"/>
</dbReference>
<feature type="domain" description="Serine aminopeptidase S33" evidence="1">
    <location>
        <begin position="11"/>
        <end position="249"/>
    </location>
</feature>
<evidence type="ECO:0000313" key="3">
    <source>
        <dbReference type="Proteomes" id="UP000280344"/>
    </source>
</evidence>
<dbReference type="Proteomes" id="UP000280344">
    <property type="component" value="Chromosome"/>
</dbReference>
<name>A0A3S9PZT0_9ACTO</name>
<organism evidence="2 3">
    <name type="scientific">Flaviflexus ciconiae</name>
    <dbReference type="NCBI Taxonomy" id="2496867"/>
    <lineage>
        <taxon>Bacteria</taxon>
        <taxon>Bacillati</taxon>
        <taxon>Actinomycetota</taxon>
        <taxon>Actinomycetes</taxon>
        <taxon>Actinomycetales</taxon>
        <taxon>Actinomycetaceae</taxon>
        <taxon>Flaviflexus</taxon>
    </lineage>
</organism>
<dbReference type="EMBL" id="CP034593">
    <property type="protein sequence ID" value="AZQ77893.1"/>
    <property type="molecule type" value="Genomic_DNA"/>
</dbReference>
<proteinExistence type="predicted"/>
<dbReference type="AlphaFoldDB" id="A0A3S9PZT0"/>
<dbReference type="Gene3D" id="3.40.50.1820">
    <property type="entry name" value="alpha/beta hydrolase"/>
    <property type="match status" value="1"/>
</dbReference>
<dbReference type="PRINTS" id="PR00111">
    <property type="entry name" value="ABHYDROLASE"/>
</dbReference>
<dbReference type="InterPro" id="IPR000073">
    <property type="entry name" value="AB_hydrolase_1"/>
</dbReference>